<dbReference type="PANTHER" id="PTHR42812:SF15">
    <property type="entry name" value="HYDROLASE, PUTATIVE (AFU_ORTHOLOGUE AFUA_2G00930)-RELATED"/>
    <property type="match status" value="1"/>
</dbReference>
<organism evidence="8 9">
    <name type="scientific">Mycena venus</name>
    <dbReference type="NCBI Taxonomy" id="2733690"/>
    <lineage>
        <taxon>Eukaryota</taxon>
        <taxon>Fungi</taxon>
        <taxon>Dikarya</taxon>
        <taxon>Basidiomycota</taxon>
        <taxon>Agaricomycotina</taxon>
        <taxon>Agaricomycetes</taxon>
        <taxon>Agaricomycetidae</taxon>
        <taxon>Agaricales</taxon>
        <taxon>Marasmiineae</taxon>
        <taxon>Mycenaceae</taxon>
        <taxon>Mycena</taxon>
    </lineage>
</organism>
<evidence type="ECO:0000256" key="5">
    <source>
        <dbReference type="RuleBase" id="RU361187"/>
    </source>
</evidence>
<dbReference type="Pfam" id="PF17851">
    <property type="entry name" value="GH43_C2"/>
    <property type="match status" value="1"/>
</dbReference>
<comment type="similarity">
    <text evidence="1 5">Belongs to the glycosyl hydrolase 43 family.</text>
</comment>
<keyword evidence="9" id="KW-1185">Reference proteome</keyword>
<feature type="signal peptide" evidence="6">
    <location>
        <begin position="1"/>
        <end position="44"/>
    </location>
</feature>
<dbReference type="EMBL" id="JACAZI010000023">
    <property type="protein sequence ID" value="KAF7336307.1"/>
    <property type="molecule type" value="Genomic_DNA"/>
</dbReference>
<evidence type="ECO:0000259" key="7">
    <source>
        <dbReference type="PROSITE" id="PS51164"/>
    </source>
</evidence>
<dbReference type="InterPro" id="IPR000254">
    <property type="entry name" value="CBD"/>
</dbReference>
<feature type="chain" id="PRO_5034470949" evidence="6">
    <location>
        <begin position="45"/>
        <end position="597"/>
    </location>
</feature>
<evidence type="ECO:0000256" key="1">
    <source>
        <dbReference type="ARBA" id="ARBA00009865"/>
    </source>
</evidence>
<gene>
    <name evidence="8" type="ORF">MVEN_02179000</name>
</gene>
<dbReference type="GO" id="GO:0005576">
    <property type="term" value="C:extracellular region"/>
    <property type="evidence" value="ECO:0007669"/>
    <property type="project" value="InterPro"/>
</dbReference>
<dbReference type="Proteomes" id="UP000620124">
    <property type="component" value="Unassembled WGS sequence"/>
</dbReference>
<keyword evidence="2 6" id="KW-0732">Signal</keyword>
<dbReference type="AlphaFoldDB" id="A0A8H6X903"/>
<dbReference type="OrthoDB" id="2139957at2759"/>
<evidence type="ECO:0000313" key="9">
    <source>
        <dbReference type="Proteomes" id="UP000620124"/>
    </source>
</evidence>
<dbReference type="InterPro" id="IPR006710">
    <property type="entry name" value="Glyco_hydro_43"/>
</dbReference>
<dbReference type="SUPFAM" id="SSF57180">
    <property type="entry name" value="Cellulose-binding domain"/>
    <property type="match status" value="1"/>
</dbReference>
<evidence type="ECO:0000256" key="6">
    <source>
        <dbReference type="SAM" id="SignalP"/>
    </source>
</evidence>
<keyword evidence="4 5" id="KW-0326">Glycosidase</keyword>
<dbReference type="InterPro" id="IPR035971">
    <property type="entry name" value="CBD_sf"/>
</dbReference>
<dbReference type="GO" id="GO:0030248">
    <property type="term" value="F:cellulose binding"/>
    <property type="evidence" value="ECO:0007669"/>
    <property type="project" value="InterPro"/>
</dbReference>
<dbReference type="GO" id="GO:0005975">
    <property type="term" value="P:carbohydrate metabolic process"/>
    <property type="evidence" value="ECO:0007669"/>
    <property type="project" value="InterPro"/>
</dbReference>
<evidence type="ECO:0000256" key="4">
    <source>
        <dbReference type="ARBA" id="ARBA00023295"/>
    </source>
</evidence>
<accession>A0A8H6X903</accession>
<evidence type="ECO:0000256" key="2">
    <source>
        <dbReference type="ARBA" id="ARBA00022729"/>
    </source>
</evidence>
<sequence length="597" mass="64330">MTDNCLMMSEKSAPPRHFCGSVASPDHMLKSLVIFVGLWSFALAQQVEWGQCGGQGWTGPTTCVSGTCCTSMNDFYSQCVPGTCAVSTTTTISTTTAPASTPTGTFNNPVLWEDLADNDVFRVNNTYYYTASTMHYSPGAPILQSFDLVNWEYIGHAVPSLSWSPKYSLLDGQRAYIEGIYASTMRFRQSNGLWYWIGCIEYSTTYVYTAPSVTGPWTLSSTLAGTCFYDCSLLIDDDDTMYVSYGGTKLNVAKLSSDGLSMVSTAQVFDGTSIGAIEGSRFYKVNGKYIISTDLPASAQYILQSSTPQGQYTSRVLISGMTPPVSGAGNPHQGSLVETAAGQWYYMAFIDSYPGGRVPVLAPITWGTDGFPTLTSVGGAWGKSYPAPAALTPLPPTTNTDTFAGTVLGAAWEWNHNPDTTKFSVGNGLTLSTATVTVDLYQARNTLTKRIHGPKGVGTAVIDFTNMAAGDRTGLVLLRDQSAWVGVMRNSDTYLLAMVNEINMNANWTTATTGTIAFSTPITVKKVWLRLSADIAPGDPHTATFSYSTDGTTFTTVGPTFTMENNWMFFMGYRYGIFNYATTALGGSVHVTSFTSA</sequence>
<keyword evidence="3 5" id="KW-0378">Hydrolase</keyword>
<evidence type="ECO:0000256" key="3">
    <source>
        <dbReference type="ARBA" id="ARBA00022801"/>
    </source>
</evidence>
<dbReference type="SUPFAM" id="SSF75005">
    <property type="entry name" value="Arabinanase/levansucrase/invertase"/>
    <property type="match status" value="1"/>
</dbReference>
<reference evidence="8" key="1">
    <citation type="submission" date="2020-05" db="EMBL/GenBank/DDBJ databases">
        <title>Mycena genomes resolve the evolution of fungal bioluminescence.</title>
        <authorList>
            <person name="Tsai I.J."/>
        </authorList>
    </citation>
    <scope>NUCLEOTIDE SEQUENCE</scope>
    <source>
        <strain evidence="8">CCC161011</strain>
    </source>
</reference>
<dbReference type="CDD" id="cd09001">
    <property type="entry name" value="GH43_FsAxh1-like"/>
    <property type="match status" value="1"/>
</dbReference>
<name>A0A8H6X903_9AGAR</name>
<dbReference type="Gene3D" id="2.115.10.20">
    <property type="entry name" value="Glycosyl hydrolase domain, family 43"/>
    <property type="match status" value="1"/>
</dbReference>
<dbReference type="GO" id="GO:0004553">
    <property type="term" value="F:hydrolase activity, hydrolyzing O-glycosyl compounds"/>
    <property type="evidence" value="ECO:0007669"/>
    <property type="project" value="InterPro"/>
</dbReference>
<dbReference type="SUPFAM" id="SSF49899">
    <property type="entry name" value="Concanavalin A-like lectins/glucanases"/>
    <property type="match status" value="1"/>
</dbReference>
<dbReference type="InterPro" id="IPR051795">
    <property type="entry name" value="Glycosyl_Hydrlase_43"/>
</dbReference>
<evidence type="ECO:0000313" key="8">
    <source>
        <dbReference type="EMBL" id="KAF7336307.1"/>
    </source>
</evidence>
<dbReference type="InterPro" id="IPR023296">
    <property type="entry name" value="Glyco_hydro_beta-prop_sf"/>
</dbReference>
<dbReference type="PROSITE" id="PS00562">
    <property type="entry name" value="CBM1_1"/>
    <property type="match status" value="1"/>
</dbReference>
<dbReference type="SMART" id="SM00236">
    <property type="entry name" value="fCBD"/>
    <property type="match status" value="1"/>
</dbReference>
<feature type="domain" description="CBM1" evidence="7">
    <location>
        <begin position="44"/>
        <end position="80"/>
    </location>
</feature>
<comment type="caution">
    <text evidence="8">The sequence shown here is derived from an EMBL/GenBank/DDBJ whole genome shotgun (WGS) entry which is preliminary data.</text>
</comment>
<dbReference type="Pfam" id="PF04616">
    <property type="entry name" value="Glyco_hydro_43"/>
    <property type="match status" value="1"/>
</dbReference>
<dbReference type="Pfam" id="PF00734">
    <property type="entry name" value="CBM_1"/>
    <property type="match status" value="1"/>
</dbReference>
<protein>
    <submittedName>
        <fullName evidence="8">Xylosidase glycosyl</fullName>
    </submittedName>
</protein>
<dbReference type="InterPro" id="IPR013320">
    <property type="entry name" value="ConA-like_dom_sf"/>
</dbReference>
<dbReference type="InterPro" id="IPR041542">
    <property type="entry name" value="GH43_C2"/>
</dbReference>
<proteinExistence type="inferred from homology"/>
<dbReference type="PROSITE" id="PS51164">
    <property type="entry name" value="CBM1_2"/>
    <property type="match status" value="1"/>
</dbReference>
<dbReference type="Gene3D" id="2.60.120.200">
    <property type="match status" value="1"/>
</dbReference>
<dbReference type="PANTHER" id="PTHR42812">
    <property type="entry name" value="BETA-XYLOSIDASE"/>
    <property type="match status" value="1"/>
</dbReference>